<dbReference type="Proteomes" id="UP001302676">
    <property type="component" value="Unassembled WGS sequence"/>
</dbReference>
<gene>
    <name evidence="1" type="ORF">C8A04DRAFT_16110</name>
</gene>
<sequence>TAPCDTGTPLPKLLTLFPQVNFSHVDPLFPDKSSTPLAAARYGHTRRAILARGQRALAGIRDRYAEYYGDHHGENGDQKEKKQKAIVVVSHSGFLRVGLTGRWYMNADYRVFELEGGDSSSGEGDEGVRLREWEAMEKGGLGKSRVVVVPLGDDLPEEEGEEADVEVVDAL</sequence>
<evidence type="ECO:0000313" key="2">
    <source>
        <dbReference type="Proteomes" id="UP001302676"/>
    </source>
</evidence>
<evidence type="ECO:0008006" key="3">
    <source>
        <dbReference type="Google" id="ProtNLM"/>
    </source>
</evidence>
<keyword evidence="2" id="KW-1185">Reference proteome</keyword>
<dbReference type="RefSeq" id="XP_062632528.1">
    <property type="nucleotide sequence ID" value="XM_062778733.1"/>
</dbReference>
<evidence type="ECO:0000313" key="1">
    <source>
        <dbReference type="EMBL" id="KAK4139157.1"/>
    </source>
</evidence>
<dbReference type="EMBL" id="MU853688">
    <property type="protein sequence ID" value="KAK4139157.1"/>
    <property type="molecule type" value="Genomic_DNA"/>
</dbReference>
<name>A0AAN6UTV9_9PEZI</name>
<dbReference type="GeneID" id="87815346"/>
<dbReference type="AlphaFoldDB" id="A0AAN6UTV9"/>
<feature type="non-terminal residue" evidence="1">
    <location>
        <position position="1"/>
    </location>
</feature>
<comment type="caution">
    <text evidence="1">The sequence shown here is derived from an EMBL/GenBank/DDBJ whole genome shotgun (WGS) entry which is preliminary data.</text>
</comment>
<proteinExistence type="predicted"/>
<reference evidence="1" key="1">
    <citation type="journal article" date="2023" name="Mol. Phylogenet. Evol.">
        <title>Genome-scale phylogeny and comparative genomics of the fungal order Sordariales.</title>
        <authorList>
            <person name="Hensen N."/>
            <person name="Bonometti L."/>
            <person name="Westerberg I."/>
            <person name="Brannstrom I.O."/>
            <person name="Guillou S."/>
            <person name="Cros-Aarteil S."/>
            <person name="Calhoun S."/>
            <person name="Haridas S."/>
            <person name="Kuo A."/>
            <person name="Mondo S."/>
            <person name="Pangilinan J."/>
            <person name="Riley R."/>
            <person name="LaButti K."/>
            <person name="Andreopoulos B."/>
            <person name="Lipzen A."/>
            <person name="Chen C."/>
            <person name="Yan M."/>
            <person name="Daum C."/>
            <person name="Ng V."/>
            <person name="Clum A."/>
            <person name="Steindorff A."/>
            <person name="Ohm R.A."/>
            <person name="Martin F."/>
            <person name="Silar P."/>
            <person name="Natvig D.O."/>
            <person name="Lalanne C."/>
            <person name="Gautier V."/>
            <person name="Ament-Velasquez S.L."/>
            <person name="Kruys A."/>
            <person name="Hutchinson M.I."/>
            <person name="Powell A.J."/>
            <person name="Barry K."/>
            <person name="Miller A.N."/>
            <person name="Grigoriev I.V."/>
            <person name="Debuchy R."/>
            <person name="Gladieux P."/>
            <person name="Hiltunen Thoren M."/>
            <person name="Johannesson H."/>
        </authorList>
    </citation>
    <scope>NUCLEOTIDE SEQUENCE</scope>
    <source>
        <strain evidence="1">CBS 141.50</strain>
    </source>
</reference>
<reference evidence="1" key="2">
    <citation type="submission" date="2023-05" db="EMBL/GenBank/DDBJ databases">
        <authorList>
            <consortium name="Lawrence Berkeley National Laboratory"/>
            <person name="Steindorff A."/>
            <person name="Hensen N."/>
            <person name="Bonometti L."/>
            <person name="Westerberg I."/>
            <person name="Brannstrom I.O."/>
            <person name="Guillou S."/>
            <person name="Cros-Aarteil S."/>
            <person name="Calhoun S."/>
            <person name="Haridas S."/>
            <person name="Kuo A."/>
            <person name="Mondo S."/>
            <person name="Pangilinan J."/>
            <person name="Riley R."/>
            <person name="Labutti K."/>
            <person name="Andreopoulos B."/>
            <person name="Lipzen A."/>
            <person name="Chen C."/>
            <person name="Yanf M."/>
            <person name="Daum C."/>
            <person name="Ng V."/>
            <person name="Clum A."/>
            <person name="Ohm R."/>
            <person name="Martin F."/>
            <person name="Silar P."/>
            <person name="Natvig D."/>
            <person name="Lalanne C."/>
            <person name="Gautier V."/>
            <person name="Ament-Velasquez S.L."/>
            <person name="Kruys A."/>
            <person name="Hutchinson M.I."/>
            <person name="Powell A.J."/>
            <person name="Barry K."/>
            <person name="Miller A.N."/>
            <person name="Grigoriev I.V."/>
            <person name="Debuchy R."/>
            <person name="Gladieux P."/>
            <person name="Thoren M.H."/>
            <person name="Johannesson H."/>
        </authorList>
    </citation>
    <scope>NUCLEOTIDE SEQUENCE</scope>
    <source>
        <strain evidence="1">CBS 141.50</strain>
    </source>
</reference>
<accession>A0AAN6UTV9</accession>
<organism evidence="1 2">
    <name type="scientific">Dichotomopilus funicola</name>
    <dbReference type="NCBI Taxonomy" id="1934379"/>
    <lineage>
        <taxon>Eukaryota</taxon>
        <taxon>Fungi</taxon>
        <taxon>Dikarya</taxon>
        <taxon>Ascomycota</taxon>
        <taxon>Pezizomycotina</taxon>
        <taxon>Sordariomycetes</taxon>
        <taxon>Sordariomycetidae</taxon>
        <taxon>Sordariales</taxon>
        <taxon>Chaetomiaceae</taxon>
        <taxon>Dichotomopilus</taxon>
    </lineage>
</organism>
<protein>
    <recommendedName>
        <fullName evidence="3">Phosphoglycerate mutase-like protein</fullName>
    </recommendedName>
</protein>